<feature type="chain" id="PRO_5012521182" evidence="2">
    <location>
        <begin position="31"/>
        <end position="359"/>
    </location>
</feature>
<dbReference type="STRING" id="1844006.PhaeoP97_02529"/>
<accession>A0A1L3I6X7</accession>
<dbReference type="SUPFAM" id="SSF53850">
    <property type="entry name" value="Periplasmic binding protein-like II"/>
    <property type="match status" value="1"/>
</dbReference>
<evidence type="ECO:0000313" key="4">
    <source>
        <dbReference type="Proteomes" id="UP000183859"/>
    </source>
</evidence>
<reference evidence="4" key="1">
    <citation type="submission" date="2016-07" db="EMBL/GenBank/DDBJ databases">
        <title>Phaeobacter portensis sp. nov., a tropodithietic acid producing bacterium isolated from a German harbor.</title>
        <authorList>
            <person name="Freese H.M."/>
            <person name="Bunk B."/>
            <person name="Breider S."/>
            <person name="Brinkhoff T."/>
        </authorList>
    </citation>
    <scope>NUCLEOTIDE SEQUENCE [LARGE SCALE GENOMIC DNA]</scope>
    <source>
        <strain evidence="4">P97</strain>
    </source>
</reference>
<dbReference type="Proteomes" id="UP000183859">
    <property type="component" value="Chromosome"/>
</dbReference>
<dbReference type="GO" id="GO:0030288">
    <property type="term" value="C:outer membrane-bounded periplasmic space"/>
    <property type="evidence" value="ECO:0007669"/>
    <property type="project" value="TreeGrafter"/>
</dbReference>
<evidence type="ECO:0000313" key="3">
    <source>
        <dbReference type="EMBL" id="APG47909.1"/>
    </source>
</evidence>
<protein>
    <submittedName>
        <fullName evidence="3">ABC-type Fe3+ transport system, periplasmic component</fullName>
    </submittedName>
</protein>
<proteinExistence type="predicted"/>
<dbReference type="EMBL" id="CP016364">
    <property type="protein sequence ID" value="APG47909.1"/>
    <property type="molecule type" value="Genomic_DNA"/>
</dbReference>
<sequence length="359" mass="40022" precursor="true">MRFLMLSSALTGLIRAACLVALTLVLPAFAAQAFEVEDRRRFGPAAGEASAEILRVLSTTDTDLLAPLVESFLRTRPTVVVDYVSVSSSELMRAVVEEGPAFDLAVSSALDLQTKLANDGYTRAHSPAGRLKIPDWAVWRDHVFAFSQEPASIVLSPAAFDGLEMPRSRQALMSLLRRYPNRFRGRIGTYDVEKSGLGYLFATQDLRTSESFWRMMEIFGSLDLRLYCCSGEMIEAVSRGELAIAYNVLGSYARARDDLAERIEIVDPQDYTNMMLRTAVVLRGAERPDLAGAFIDHLLRAAWGNGRDPDYPFPRYATAETNPTAALRPIQMGPGLLVFLDRLKRARFLEEWRSTVLQK</sequence>
<organism evidence="3 4">
    <name type="scientific">Phaeobacter porticola</name>
    <dbReference type="NCBI Taxonomy" id="1844006"/>
    <lineage>
        <taxon>Bacteria</taxon>
        <taxon>Pseudomonadati</taxon>
        <taxon>Pseudomonadota</taxon>
        <taxon>Alphaproteobacteria</taxon>
        <taxon>Rhodobacterales</taxon>
        <taxon>Roseobacteraceae</taxon>
        <taxon>Phaeobacter</taxon>
    </lineage>
</organism>
<gene>
    <name evidence="3" type="ORF">PhaeoP97_02529</name>
</gene>
<evidence type="ECO:0000256" key="2">
    <source>
        <dbReference type="SAM" id="SignalP"/>
    </source>
</evidence>
<keyword evidence="1 2" id="KW-0732">Signal</keyword>
<dbReference type="Gene3D" id="3.40.190.10">
    <property type="entry name" value="Periplasmic binding protein-like II"/>
    <property type="match status" value="2"/>
</dbReference>
<evidence type="ECO:0000256" key="1">
    <source>
        <dbReference type="ARBA" id="ARBA00022729"/>
    </source>
</evidence>
<dbReference type="AlphaFoldDB" id="A0A1L3I6X7"/>
<name>A0A1L3I6X7_9RHOB</name>
<dbReference type="PANTHER" id="PTHR30006:SF25">
    <property type="entry name" value="PHOSPHOGLYCERATE TRANSPORT REGULATORY PROTEIN PGTC"/>
    <property type="match status" value="1"/>
</dbReference>
<dbReference type="OrthoDB" id="8673316at2"/>
<dbReference type="PANTHER" id="PTHR30006">
    <property type="entry name" value="THIAMINE-BINDING PERIPLASMIC PROTEIN-RELATED"/>
    <property type="match status" value="1"/>
</dbReference>
<dbReference type="RefSeq" id="WP_072505327.1">
    <property type="nucleotide sequence ID" value="NZ_CP016364.1"/>
</dbReference>
<feature type="signal peptide" evidence="2">
    <location>
        <begin position="1"/>
        <end position="30"/>
    </location>
</feature>
<keyword evidence="4" id="KW-1185">Reference proteome</keyword>
<dbReference type="KEGG" id="php:PhaeoP97_02529"/>
<dbReference type="Pfam" id="PF13531">
    <property type="entry name" value="SBP_bac_11"/>
    <property type="match status" value="1"/>
</dbReference>